<evidence type="ECO:0000313" key="2">
    <source>
        <dbReference type="Proteomes" id="UP000078541"/>
    </source>
</evidence>
<dbReference type="EMBL" id="KQ981204">
    <property type="protein sequence ID" value="KYN44950.1"/>
    <property type="molecule type" value="Genomic_DNA"/>
</dbReference>
<keyword evidence="2" id="KW-1185">Reference proteome</keyword>
<name>A0A195FWB0_9HYME</name>
<reference evidence="1 2" key="1">
    <citation type="submission" date="2016-03" db="EMBL/GenBank/DDBJ databases">
        <title>Trachymyrmex septentrionalis WGS genome.</title>
        <authorList>
            <person name="Nygaard S."/>
            <person name="Hu H."/>
            <person name="Boomsma J."/>
            <person name="Zhang G."/>
        </authorList>
    </citation>
    <scope>NUCLEOTIDE SEQUENCE [LARGE SCALE GENOMIC DNA]</scope>
    <source>
        <strain evidence="1">Tsep2-gDNA-1</strain>
        <tissue evidence="1">Whole body</tissue>
    </source>
</reference>
<dbReference type="AlphaFoldDB" id="A0A195FWB0"/>
<protein>
    <submittedName>
        <fullName evidence="1">Uncharacterized protein</fullName>
    </submittedName>
</protein>
<organism evidence="1 2">
    <name type="scientific">Trachymyrmex septentrionalis</name>
    <dbReference type="NCBI Taxonomy" id="34720"/>
    <lineage>
        <taxon>Eukaryota</taxon>
        <taxon>Metazoa</taxon>
        <taxon>Ecdysozoa</taxon>
        <taxon>Arthropoda</taxon>
        <taxon>Hexapoda</taxon>
        <taxon>Insecta</taxon>
        <taxon>Pterygota</taxon>
        <taxon>Neoptera</taxon>
        <taxon>Endopterygota</taxon>
        <taxon>Hymenoptera</taxon>
        <taxon>Apocrita</taxon>
        <taxon>Aculeata</taxon>
        <taxon>Formicoidea</taxon>
        <taxon>Formicidae</taxon>
        <taxon>Myrmicinae</taxon>
        <taxon>Trachymyrmex</taxon>
    </lineage>
</organism>
<dbReference type="Proteomes" id="UP000078541">
    <property type="component" value="Unassembled WGS sequence"/>
</dbReference>
<dbReference type="STRING" id="34720.A0A195FWB0"/>
<gene>
    <name evidence="1" type="ORF">ALC56_00602</name>
</gene>
<sequence>MCKTDSFLQLGDNFALPFNNKHRIFDCIKNIESSTQRIDKKIAITNHSIPILNNIISSPIVTSPMDKLLLKMESDTRIFVSGHPNIIFTHADRGNVTVALNKDAYLNKTTLLSDIDTYALINKDPTKKLTTALRSILTRWKTKNYISDTKYRTVLRVIVSSIGNPLYPLATYLHNILFKSIPKANSYIKNSFELVDKYRRRKIFGISDIRLDEHSMISVSPFNALINKRPNRAPANAMDKVADPVPALALTTSVPAF</sequence>
<evidence type="ECO:0000313" key="1">
    <source>
        <dbReference type="EMBL" id="KYN44950.1"/>
    </source>
</evidence>
<accession>A0A195FWB0</accession>
<proteinExistence type="predicted"/>